<sequence length="86" mass="9417">FPRVAFTGALFGFWDIKLGSSILNLYIRVCVAAHHVINLGARISTASLWFDGLTCLKLVFETVAADYTLQDTRRAASVKPAAFSPK</sequence>
<dbReference type="AlphaFoldDB" id="A0ABD0LDB9"/>
<gene>
    <name evidence="1" type="ORF">BaRGS_00011313</name>
</gene>
<feature type="non-terminal residue" evidence="1">
    <location>
        <position position="86"/>
    </location>
</feature>
<comment type="caution">
    <text evidence="1">The sequence shown here is derived from an EMBL/GenBank/DDBJ whole genome shotgun (WGS) entry which is preliminary data.</text>
</comment>
<reference evidence="1 2" key="1">
    <citation type="journal article" date="2023" name="Sci. Data">
        <title>Genome assembly of the Korean intertidal mud-creeper Batillaria attramentaria.</title>
        <authorList>
            <person name="Patra A.K."/>
            <person name="Ho P.T."/>
            <person name="Jun S."/>
            <person name="Lee S.J."/>
            <person name="Kim Y."/>
            <person name="Won Y.J."/>
        </authorList>
    </citation>
    <scope>NUCLEOTIDE SEQUENCE [LARGE SCALE GENOMIC DNA]</scope>
    <source>
        <strain evidence="1">Wonlab-2016</strain>
    </source>
</reference>
<protein>
    <submittedName>
        <fullName evidence="1">Uncharacterized protein</fullName>
    </submittedName>
</protein>
<evidence type="ECO:0000313" key="1">
    <source>
        <dbReference type="EMBL" id="KAK7497471.1"/>
    </source>
</evidence>
<organism evidence="1 2">
    <name type="scientific">Batillaria attramentaria</name>
    <dbReference type="NCBI Taxonomy" id="370345"/>
    <lineage>
        <taxon>Eukaryota</taxon>
        <taxon>Metazoa</taxon>
        <taxon>Spiralia</taxon>
        <taxon>Lophotrochozoa</taxon>
        <taxon>Mollusca</taxon>
        <taxon>Gastropoda</taxon>
        <taxon>Caenogastropoda</taxon>
        <taxon>Sorbeoconcha</taxon>
        <taxon>Cerithioidea</taxon>
        <taxon>Batillariidae</taxon>
        <taxon>Batillaria</taxon>
    </lineage>
</organism>
<feature type="non-terminal residue" evidence="1">
    <location>
        <position position="1"/>
    </location>
</feature>
<dbReference type="Proteomes" id="UP001519460">
    <property type="component" value="Unassembled WGS sequence"/>
</dbReference>
<evidence type="ECO:0000313" key="2">
    <source>
        <dbReference type="Proteomes" id="UP001519460"/>
    </source>
</evidence>
<name>A0ABD0LDB9_9CAEN</name>
<accession>A0ABD0LDB9</accession>
<dbReference type="EMBL" id="JACVVK020000058">
    <property type="protein sequence ID" value="KAK7497471.1"/>
    <property type="molecule type" value="Genomic_DNA"/>
</dbReference>
<keyword evidence="2" id="KW-1185">Reference proteome</keyword>
<proteinExistence type="predicted"/>